<dbReference type="AlphaFoldDB" id="A0A5B6WDW2"/>
<evidence type="ECO:0000259" key="1">
    <source>
        <dbReference type="Pfam" id="PF13961"/>
    </source>
</evidence>
<organism evidence="2 3">
    <name type="scientific">Gossypium australe</name>
    <dbReference type="NCBI Taxonomy" id="47621"/>
    <lineage>
        <taxon>Eukaryota</taxon>
        <taxon>Viridiplantae</taxon>
        <taxon>Streptophyta</taxon>
        <taxon>Embryophyta</taxon>
        <taxon>Tracheophyta</taxon>
        <taxon>Spermatophyta</taxon>
        <taxon>Magnoliopsida</taxon>
        <taxon>eudicotyledons</taxon>
        <taxon>Gunneridae</taxon>
        <taxon>Pentapetalae</taxon>
        <taxon>rosids</taxon>
        <taxon>malvids</taxon>
        <taxon>Malvales</taxon>
        <taxon>Malvaceae</taxon>
        <taxon>Malvoideae</taxon>
        <taxon>Gossypium</taxon>
    </lineage>
</organism>
<evidence type="ECO:0000313" key="3">
    <source>
        <dbReference type="Proteomes" id="UP000325315"/>
    </source>
</evidence>
<proteinExistence type="predicted"/>
<sequence length="62" mass="7336">MYFDAARSSTKAEYHVVGSALAKMTWQALHRSPIFTRENYHVWVVKMKIYLQTFDLWKVVNA</sequence>
<gene>
    <name evidence="2" type="ORF">EPI10_020311</name>
</gene>
<dbReference type="Pfam" id="PF13961">
    <property type="entry name" value="DUF4219"/>
    <property type="match status" value="1"/>
</dbReference>
<feature type="domain" description="DUF4219" evidence="1">
    <location>
        <begin position="35"/>
        <end position="61"/>
    </location>
</feature>
<name>A0A5B6WDW2_9ROSI</name>
<dbReference type="Proteomes" id="UP000325315">
    <property type="component" value="Unassembled WGS sequence"/>
</dbReference>
<evidence type="ECO:0000313" key="2">
    <source>
        <dbReference type="EMBL" id="KAA3479830.1"/>
    </source>
</evidence>
<dbReference type="InterPro" id="IPR025314">
    <property type="entry name" value="DUF4219"/>
</dbReference>
<protein>
    <submittedName>
        <fullName evidence="2">Disease resistance protein RGA2-like</fullName>
    </submittedName>
</protein>
<comment type="caution">
    <text evidence="2">The sequence shown here is derived from an EMBL/GenBank/DDBJ whole genome shotgun (WGS) entry which is preliminary data.</text>
</comment>
<dbReference type="EMBL" id="SMMG02000003">
    <property type="protein sequence ID" value="KAA3479830.1"/>
    <property type="molecule type" value="Genomic_DNA"/>
</dbReference>
<keyword evidence="3" id="KW-1185">Reference proteome</keyword>
<reference evidence="3" key="1">
    <citation type="journal article" date="2019" name="Plant Biotechnol. J.">
        <title>Genome sequencing of the Australian wild diploid species Gossypium australe highlights disease resistance and delayed gland morphogenesis.</title>
        <authorList>
            <person name="Cai Y."/>
            <person name="Cai X."/>
            <person name="Wang Q."/>
            <person name="Wang P."/>
            <person name="Zhang Y."/>
            <person name="Cai C."/>
            <person name="Xu Y."/>
            <person name="Wang K."/>
            <person name="Zhou Z."/>
            <person name="Wang C."/>
            <person name="Geng S."/>
            <person name="Li B."/>
            <person name="Dong Q."/>
            <person name="Hou Y."/>
            <person name="Wang H."/>
            <person name="Ai P."/>
            <person name="Liu Z."/>
            <person name="Yi F."/>
            <person name="Sun M."/>
            <person name="An G."/>
            <person name="Cheng J."/>
            <person name="Zhang Y."/>
            <person name="Shi Q."/>
            <person name="Xie Y."/>
            <person name="Shi X."/>
            <person name="Chang Y."/>
            <person name="Huang F."/>
            <person name="Chen Y."/>
            <person name="Hong S."/>
            <person name="Mi L."/>
            <person name="Sun Q."/>
            <person name="Zhang L."/>
            <person name="Zhou B."/>
            <person name="Peng R."/>
            <person name="Zhang X."/>
            <person name="Liu F."/>
        </authorList>
    </citation>
    <scope>NUCLEOTIDE SEQUENCE [LARGE SCALE GENOMIC DNA]</scope>
    <source>
        <strain evidence="3">cv. PA1801</strain>
    </source>
</reference>
<accession>A0A5B6WDW2</accession>